<gene>
    <name evidence="2" type="ORF">GCM10011613_23450</name>
</gene>
<dbReference type="RefSeq" id="WP_189418834.1">
    <property type="nucleotide sequence ID" value="NZ_BMYZ01000002.1"/>
</dbReference>
<organism evidence="2 3">
    <name type="scientific">Cellvibrio zantedeschiae</name>
    <dbReference type="NCBI Taxonomy" id="1237077"/>
    <lineage>
        <taxon>Bacteria</taxon>
        <taxon>Pseudomonadati</taxon>
        <taxon>Pseudomonadota</taxon>
        <taxon>Gammaproteobacteria</taxon>
        <taxon>Cellvibrionales</taxon>
        <taxon>Cellvibrionaceae</taxon>
        <taxon>Cellvibrio</taxon>
    </lineage>
</organism>
<keyword evidence="1" id="KW-0732">Signal</keyword>
<evidence type="ECO:0000256" key="1">
    <source>
        <dbReference type="SAM" id="SignalP"/>
    </source>
</evidence>
<sequence length="118" mass="13199">MKNLLFAFFVILFSIPAVAEEEKTKPLTGEYYFAQGEPMEESDKPLNPNMRIHLTGTAAEDLYKKLQVKGVRDVCLDDGTITKQAQNIQCSVSSNGTTYSCWFGIDLKTQKIKNGIIC</sequence>
<feature type="chain" id="PRO_5047085965" evidence="1">
    <location>
        <begin position="20"/>
        <end position="118"/>
    </location>
</feature>
<comment type="caution">
    <text evidence="2">The sequence shown here is derived from an EMBL/GenBank/DDBJ whole genome shotgun (WGS) entry which is preliminary data.</text>
</comment>
<reference evidence="3" key="1">
    <citation type="journal article" date="2019" name="Int. J. Syst. Evol. Microbiol.">
        <title>The Global Catalogue of Microorganisms (GCM) 10K type strain sequencing project: providing services to taxonomists for standard genome sequencing and annotation.</title>
        <authorList>
            <consortium name="The Broad Institute Genomics Platform"/>
            <consortium name="The Broad Institute Genome Sequencing Center for Infectious Disease"/>
            <person name="Wu L."/>
            <person name="Ma J."/>
        </authorList>
    </citation>
    <scope>NUCLEOTIDE SEQUENCE [LARGE SCALE GENOMIC DNA]</scope>
    <source>
        <strain evidence="3">KCTC 32239</strain>
    </source>
</reference>
<name>A0ABQ3B4M4_9GAMM</name>
<keyword evidence="3" id="KW-1185">Reference proteome</keyword>
<protein>
    <submittedName>
        <fullName evidence="2">Uncharacterized protein</fullName>
    </submittedName>
</protein>
<evidence type="ECO:0000313" key="2">
    <source>
        <dbReference type="EMBL" id="GGY78166.1"/>
    </source>
</evidence>
<proteinExistence type="predicted"/>
<evidence type="ECO:0000313" key="3">
    <source>
        <dbReference type="Proteomes" id="UP000619761"/>
    </source>
</evidence>
<accession>A0ABQ3B4M4</accession>
<dbReference type="Proteomes" id="UP000619761">
    <property type="component" value="Unassembled WGS sequence"/>
</dbReference>
<dbReference type="EMBL" id="BMYZ01000002">
    <property type="protein sequence ID" value="GGY78166.1"/>
    <property type="molecule type" value="Genomic_DNA"/>
</dbReference>
<feature type="signal peptide" evidence="1">
    <location>
        <begin position="1"/>
        <end position="19"/>
    </location>
</feature>